<evidence type="ECO:0000313" key="2">
    <source>
        <dbReference type="EMBL" id="CAD7246240.1"/>
    </source>
</evidence>
<protein>
    <submittedName>
        <fullName evidence="2">Uncharacterized protein</fullName>
    </submittedName>
</protein>
<dbReference type="Proteomes" id="UP000677054">
    <property type="component" value="Unassembled WGS sequence"/>
</dbReference>
<proteinExistence type="predicted"/>
<keyword evidence="3" id="KW-1185">Reference proteome</keyword>
<evidence type="ECO:0000313" key="3">
    <source>
        <dbReference type="Proteomes" id="UP000677054"/>
    </source>
</evidence>
<dbReference type="EMBL" id="LR900594">
    <property type="protein sequence ID" value="CAD7246240.1"/>
    <property type="molecule type" value="Genomic_DNA"/>
</dbReference>
<name>A0A7R8XHM8_9CRUS</name>
<sequence>MPNPHKGRESAGSHPATCDDSWPEDPGGIPSAPEATNDILSLRLLRVYENGREDEDRWWTGRRSRLAPVSKIRSELAGFARIPGIVCNCDDVRCPEASCVMARPICKVYGACPQRPFCIPKGTARPGVRGLPPLRRIRSDSSLADARTCEGVECEKGEECVMQEVECKEHPCHPAPRCIPEAFEAGGAEEESVP</sequence>
<dbReference type="EMBL" id="CAJPEV010001077">
    <property type="protein sequence ID" value="CAG0890569.1"/>
    <property type="molecule type" value="Genomic_DNA"/>
</dbReference>
<reference evidence="2" key="1">
    <citation type="submission" date="2020-11" db="EMBL/GenBank/DDBJ databases">
        <authorList>
            <person name="Tran Van P."/>
        </authorList>
    </citation>
    <scope>NUCLEOTIDE SEQUENCE</scope>
</reference>
<gene>
    <name evidence="2" type="ORF">DSTB1V02_LOCUS6096</name>
</gene>
<dbReference type="AlphaFoldDB" id="A0A7R8XHM8"/>
<feature type="region of interest" description="Disordered" evidence="1">
    <location>
        <begin position="1"/>
        <end position="34"/>
    </location>
</feature>
<accession>A0A7R8XHM8</accession>
<evidence type="ECO:0000256" key="1">
    <source>
        <dbReference type="SAM" id="MobiDB-lite"/>
    </source>
</evidence>
<feature type="compositionally biased region" description="Basic and acidic residues" evidence="1">
    <location>
        <begin position="1"/>
        <end position="11"/>
    </location>
</feature>
<organism evidence="2">
    <name type="scientific">Darwinula stevensoni</name>
    <dbReference type="NCBI Taxonomy" id="69355"/>
    <lineage>
        <taxon>Eukaryota</taxon>
        <taxon>Metazoa</taxon>
        <taxon>Ecdysozoa</taxon>
        <taxon>Arthropoda</taxon>
        <taxon>Crustacea</taxon>
        <taxon>Oligostraca</taxon>
        <taxon>Ostracoda</taxon>
        <taxon>Podocopa</taxon>
        <taxon>Podocopida</taxon>
        <taxon>Darwinulocopina</taxon>
        <taxon>Darwinuloidea</taxon>
        <taxon>Darwinulidae</taxon>
        <taxon>Darwinula</taxon>
    </lineage>
</organism>